<feature type="domain" description="Ig-like" evidence="1">
    <location>
        <begin position="35"/>
        <end position="138"/>
    </location>
</feature>
<dbReference type="Pfam" id="PF07686">
    <property type="entry name" value="V-set"/>
    <property type="match status" value="1"/>
</dbReference>
<dbReference type="Proteomes" id="UP000625711">
    <property type="component" value="Unassembled WGS sequence"/>
</dbReference>
<dbReference type="Gene3D" id="2.60.40.10">
    <property type="entry name" value="Immunoglobulins"/>
    <property type="match status" value="1"/>
</dbReference>
<dbReference type="InterPro" id="IPR013106">
    <property type="entry name" value="Ig_V-set"/>
</dbReference>
<protein>
    <recommendedName>
        <fullName evidence="1">Ig-like domain-containing protein</fullName>
    </recommendedName>
</protein>
<evidence type="ECO:0000313" key="2">
    <source>
        <dbReference type="EMBL" id="KAF7273798.1"/>
    </source>
</evidence>
<organism evidence="2 3">
    <name type="scientific">Rhynchophorus ferrugineus</name>
    <name type="common">Red palm weevil</name>
    <name type="synonym">Curculio ferrugineus</name>
    <dbReference type="NCBI Taxonomy" id="354439"/>
    <lineage>
        <taxon>Eukaryota</taxon>
        <taxon>Metazoa</taxon>
        <taxon>Ecdysozoa</taxon>
        <taxon>Arthropoda</taxon>
        <taxon>Hexapoda</taxon>
        <taxon>Insecta</taxon>
        <taxon>Pterygota</taxon>
        <taxon>Neoptera</taxon>
        <taxon>Endopterygota</taxon>
        <taxon>Coleoptera</taxon>
        <taxon>Polyphaga</taxon>
        <taxon>Cucujiformia</taxon>
        <taxon>Curculionidae</taxon>
        <taxon>Dryophthorinae</taxon>
        <taxon>Rhynchophorus</taxon>
    </lineage>
</organism>
<proteinExistence type="predicted"/>
<dbReference type="OrthoDB" id="8825892at2759"/>
<dbReference type="PANTHER" id="PTHR23278:SF30">
    <property type="entry name" value="SIDESTEP VIII, ISOFORM B"/>
    <property type="match status" value="1"/>
</dbReference>
<dbReference type="InterPro" id="IPR013783">
    <property type="entry name" value="Ig-like_fold"/>
</dbReference>
<dbReference type="PANTHER" id="PTHR23278">
    <property type="entry name" value="SIDESTEP PROTEIN"/>
    <property type="match status" value="1"/>
</dbReference>
<evidence type="ECO:0000259" key="1">
    <source>
        <dbReference type="PROSITE" id="PS50835"/>
    </source>
</evidence>
<dbReference type="AlphaFoldDB" id="A0A834I7Z8"/>
<comment type="caution">
    <text evidence="2">The sequence shown here is derived from an EMBL/GenBank/DDBJ whole genome shotgun (WGS) entry which is preliminary data.</text>
</comment>
<reference evidence="2" key="1">
    <citation type="submission" date="2020-08" db="EMBL/GenBank/DDBJ databases">
        <title>Genome sequencing and assembly of the red palm weevil Rhynchophorus ferrugineus.</title>
        <authorList>
            <person name="Dias G.B."/>
            <person name="Bergman C.M."/>
            <person name="Manee M."/>
        </authorList>
    </citation>
    <scope>NUCLEOTIDE SEQUENCE</scope>
    <source>
        <strain evidence="2">AA-2017</strain>
        <tissue evidence="2">Whole larva</tissue>
    </source>
</reference>
<keyword evidence="3" id="KW-1185">Reference proteome</keyword>
<evidence type="ECO:0000313" key="3">
    <source>
        <dbReference type="Proteomes" id="UP000625711"/>
    </source>
</evidence>
<name>A0A834I7Z8_RHYFE</name>
<dbReference type="SUPFAM" id="SSF48726">
    <property type="entry name" value="Immunoglobulin"/>
    <property type="match status" value="1"/>
</dbReference>
<dbReference type="InterPro" id="IPR003599">
    <property type="entry name" value="Ig_sub"/>
</dbReference>
<dbReference type="InterPro" id="IPR036179">
    <property type="entry name" value="Ig-like_dom_sf"/>
</dbReference>
<accession>A0A834I7Z8</accession>
<sequence length="142" mass="16632">MGRKFNLNRLYNIHRERITEEWEASSFHDVEAVLGGVAKLPCDIDPAIVGDKMHIVIWFKEVDNRKTPIYSFDAREKPLKDGIHWMDEKYIGQRALFRYQERPAILMMDTVKDSDGGVYFCRVDFRQTPTRNIKVNLTVIGK</sequence>
<gene>
    <name evidence="2" type="ORF">GWI33_013510</name>
</gene>
<dbReference type="InterPro" id="IPR007110">
    <property type="entry name" value="Ig-like_dom"/>
</dbReference>
<dbReference type="EMBL" id="JAACXV010013297">
    <property type="protein sequence ID" value="KAF7273798.1"/>
    <property type="molecule type" value="Genomic_DNA"/>
</dbReference>
<dbReference type="SMART" id="SM00409">
    <property type="entry name" value="IG"/>
    <property type="match status" value="1"/>
</dbReference>
<dbReference type="PROSITE" id="PS50835">
    <property type="entry name" value="IG_LIKE"/>
    <property type="match status" value="1"/>
</dbReference>